<accession>A0A6J2B2I0</accession>
<proteinExistence type="predicted"/>
<feature type="region of interest" description="Disordered" evidence="1">
    <location>
        <begin position="141"/>
        <end position="176"/>
    </location>
</feature>
<feature type="compositionally biased region" description="Acidic residues" evidence="1">
    <location>
        <begin position="141"/>
        <end position="157"/>
    </location>
</feature>
<dbReference type="OrthoDB" id="9808898at2759"/>
<name>A0A6J2B2I0_ZALCA</name>
<gene>
    <name evidence="3" type="primary">LOC113909244</name>
</gene>
<sequence length="264" mass="28643">MTGTGSLASPDPPGCPYSKMVSISEPSQYIQGKKASTVKNKETCVVWPHRAELLRKRVEHLVPAFLDRDLSYVSMFLGMAISSILGTWLDHYPEDFFQPPEFPCLKMLLAYLGLNMPGSDLERRAQLLFSQLGHLEPIEPEAEAEEDSATPEQDPEPPLELAPAPSAGPAAASQPEPVKAITAAGAQQLERAVMPPAMSGPAQVTVTALIQGQELEEPPVPLAAPETDRLQQQLWGSQKGLSNPLPQCSNQPRSLSNSSYRLQP</sequence>
<dbReference type="Proteomes" id="UP000515165">
    <property type="component" value="Chromosome 6"/>
</dbReference>
<organism evidence="2 3">
    <name type="scientific">Zalophus californianus</name>
    <name type="common">California sealion</name>
    <dbReference type="NCBI Taxonomy" id="9704"/>
    <lineage>
        <taxon>Eukaryota</taxon>
        <taxon>Metazoa</taxon>
        <taxon>Chordata</taxon>
        <taxon>Craniata</taxon>
        <taxon>Vertebrata</taxon>
        <taxon>Euteleostomi</taxon>
        <taxon>Mammalia</taxon>
        <taxon>Eutheria</taxon>
        <taxon>Laurasiatheria</taxon>
        <taxon>Carnivora</taxon>
        <taxon>Caniformia</taxon>
        <taxon>Pinnipedia</taxon>
        <taxon>Otariidae</taxon>
        <taxon>Zalophus</taxon>
    </lineage>
</organism>
<evidence type="ECO:0000256" key="1">
    <source>
        <dbReference type="SAM" id="MobiDB-lite"/>
    </source>
</evidence>
<dbReference type="RefSeq" id="XP_027426145.1">
    <property type="nucleotide sequence ID" value="XM_027570344.1"/>
</dbReference>
<feature type="compositionally biased region" description="Polar residues" evidence="1">
    <location>
        <begin position="230"/>
        <end position="264"/>
    </location>
</feature>
<dbReference type="PANTHER" id="PTHR46793">
    <property type="entry name" value="1700018F24RIK PROTEIN-RELATED-RELATED"/>
    <property type="match status" value="1"/>
</dbReference>
<dbReference type="PANTHER" id="PTHR46793:SF3">
    <property type="entry name" value="RIKEN CDNA 4930596D02 GENE"/>
    <property type="match status" value="1"/>
</dbReference>
<dbReference type="Gene3D" id="1.20.870.10">
    <property type="entry name" value="Son of sevenless (SoS) protein Chain: S domain 1"/>
    <property type="match status" value="1"/>
</dbReference>
<dbReference type="InterPro" id="IPR023578">
    <property type="entry name" value="Ras_GEF_dom_sf"/>
</dbReference>
<dbReference type="SUPFAM" id="SSF48366">
    <property type="entry name" value="Ras GEF"/>
    <property type="match status" value="1"/>
</dbReference>
<feature type="region of interest" description="Disordered" evidence="1">
    <location>
        <begin position="216"/>
        <end position="264"/>
    </location>
</feature>
<feature type="compositionally biased region" description="Low complexity" evidence="1">
    <location>
        <begin position="159"/>
        <end position="176"/>
    </location>
</feature>
<dbReference type="AlphaFoldDB" id="A0A6J2B2I0"/>
<dbReference type="KEGG" id="zca:113909244"/>
<protein>
    <submittedName>
        <fullName evidence="3">Ral guanine nucleotide dissociation stimulator-like</fullName>
    </submittedName>
</protein>
<reference evidence="3" key="1">
    <citation type="submission" date="2025-08" db="UniProtKB">
        <authorList>
            <consortium name="RefSeq"/>
        </authorList>
    </citation>
    <scope>IDENTIFICATION</scope>
    <source>
        <tissue evidence="3">Blood</tissue>
    </source>
</reference>
<dbReference type="GeneID" id="113909244"/>
<evidence type="ECO:0000313" key="3">
    <source>
        <dbReference type="RefSeq" id="XP_027426145.1"/>
    </source>
</evidence>
<evidence type="ECO:0000313" key="2">
    <source>
        <dbReference type="Proteomes" id="UP000515165"/>
    </source>
</evidence>
<keyword evidence="2" id="KW-1185">Reference proteome</keyword>